<dbReference type="InParanoid" id="E4X3U7"/>
<evidence type="ECO:0000256" key="10">
    <source>
        <dbReference type="SAM" id="MobiDB-lite"/>
    </source>
</evidence>
<sequence>MTETDEEEDKCPICLSEISNPAQPENCKHLFCLEHLRKWATEKTTCPLCNAEFKKIFYDRNKKNGKFRKIEEVRAPRCPDDMAAMGFEQAWPRIWQSNNDSQVINEMIRAMEERRARNTRQWEARFGRTTTACLRARRTVYRSGRRVELTFQREFSPEFYQANEAQTHRLTPWIRREVVCIFGCVNRNFLDTLIIDIQHNMVELGIDSRQFREFIAHHFHGYASHFIHELKGFACAKDYDVRNYDRNAKYGPAKEAVRRSSTRMTPGAPERIMPENDPDDPTPILVIDSDDEPGPSGLQANTEREAPRRSFRDRGPPRISATIMFEHFNDSDSSDADGNAVTPPRLDAEQPVSLTTGRPISRNSRRRRPRREGVQMAQISITPIGDSDPLLNPINIPVHPREGRGEAFLPHRRNNNRTTIASRVYDEIRYRNELDTIVLDDFPSPPRPVVHRSRLEMELASQQVINLVNSDSDGEESTSALNPPIPSNAFLPASAASTSIPKPKRTNTVVILSDSDNASDIECITPKEKRPKFEEDPIDIDQPGPSGLNLK</sequence>
<feature type="region of interest" description="Disordered" evidence="10">
    <location>
        <begin position="329"/>
        <end position="374"/>
    </location>
</feature>
<dbReference type="GO" id="GO:0000209">
    <property type="term" value="P:protein polyubiquitination"/>
    <property type="evidence" value="ECO:0007669"/>
    <property type="project" value="TreeGrafter"/>
</dbReference>
<evidence type="ECO:0000256" key="6">
    <source>
        <dbReference type="ARBA" id="ARBA00022833"/>
    </source>
</evidence>
<proteinExistence type="predicted"/>
<keyword evidence="4" id="KW-0479">Metal-binding</keyword>
<dbReference type="PANTHER" id="PTHR46077:SF1">
    <property type="entry name" value="TOP1 BINDING ARGININE_SERINE RICH PROTEIN, E3 UBIQUITIN LIGASE"/>
    <property type="match status" value="1"/>
</dbReference>
<dbReference type="GO" id="GO:0061630">
    <property type="term" value="F:ubiquitin protein ligase activity"/>
    <property type="evidence" value="ECO:0007669"/>
    <property type="project" value="UniProtKB-EC"/>
</dbReference>
<dbReference type="InterPro" id="IPR013083">
    <property type="entry name" value="Znf_RING/FYVE/PHD"/>
</dbReference>
<keyword evidence="3" id="KW-0808">Transferase</keyword>
<dbReference type="Pfam" id="PF26084">
    <property type="entry name" value="PWI_Topors"/>
    <property type="match status" value="1"/>
</dbReference>
<evidence type="ECO:0000313" key="12">
    <source>
        <dbReference type="EMBL" id="CBY23735.1"/>
    </source>
</evidence>
<evidence type="ECO:0000256" key="8">
    <source>
        <dbReference type="ARBA" id="ARBA00023163"/>
    </source>
</evidence>
<keyword evidence="5 9" id="KW-0863">Zinc-finger</keyword>
<dbReference type="InterPro" id="IPR001841">
    <property type="entry name" value="Znf_RING"/>
</dbReference>
<keyword evidence="8" id="KW-0804">Transcription</keyword>
<evidence type="ECO:0000259" key="11">
    <source>
        <dbReference type="PROSITE" id="PS50089"/>
    </source>
</evidence>
<dbReference type="AlphaFoldDB" id="E4X3U7"/>
<comment type="catalytic activity">
    <reaction evidence="1">
        <text>S-ubiquitinyl-[E2 ubiquitin-conjugating enzyme]-L-cysteine + [acceptor protein]-L-lysine = [E2 ubiquitin-conjugating enzyme]-L-cysteine + N(6)-ubiquitinyl-[acceptor protein]-L-lysine.</text>
        <dbReference type="EC" id="2.3.2.27"/>
    </reaction>
</comment>
<dbReference type="OrthoDB" id="21204at2759"/>
<dbReference type="PANTHER" id="PTHR46077">
    <property type="entry name" value="E3 UBIQUITIN-PROTEIN LIGASE TOPORS"/>
    <property type="match status" value="1"/>
</dbReference>
<evidence type="ECO:0000256" key="1">
    <source>
        <dbReference type="ARBA" id="ARBA00000900"/>
    </source>
</evidence>
<feature type="domain" description="RING-type" evidence="11">
    <location>
        <begin position="11"/>
        <end position="50"/>
    </location>
</feature>
<evidence type="ECO:0000256" key="9">
    <source>
        <dbReference type="PROSITE-ProRule" id="PRU00175"/>
    </source>
</evidence>
<feature type="region of interest" description="Disordered" evidence="10">
    <location>
        <begin position="496"/>
        <end position="551"/>
    </location>
</feature>
<dbReference type="EMBL" id="FN653024">
    <property type="protein sequence ID" value="CBY23735.1"/>
    <property type="molecule type" value="Genomic_DNA"/>
</dbReference>
<dbReference type="Proteomes" id="UP000001307">
    <property type="component" value="Unassembled WGS sequence"/>
</dbReference>
<evidence type="ECO:0000256" key="3">
    <source>
        <dbReference type="ARBA" id="ARBA00022679"/>
    </source>
</evidence>
<evidence type="ECO:0000256" key="7">
    <source>
        <dbReference type="ARBA" id="ARBA00023015"/>
    </source>
</evidence>
<dbReference type="Gene3D" id="3.30.40.10">
    <property type="entry name" value="Zinc/RING finger domain, C3HC4 (zinc finger)"/>
    <property type="match status" value="1"/>
</dbReference>
<evidence type="ECO:0000256" key="4">
    <source>
        <dbReference type="ARBA" id="ARBA00022723"/>
    </source>
</evidence>
<dbReference type="Pfam" id="PF13639">
    <property type="entry name" value="zf-RING_2"/>
    <property type="match status" value="1"/>
</dbReference>
<organism evidence="12">
    <name type="scientific">Oikopleura dioica</name>
    <name type="common">Tunicate</name>
    <dbReference type="NCBI Taxonomy" id="34765"/>
    <lineage>
        <taxon>Eukaryota</taxon>
        <taxon>Metazoa</taxon>
        <taxon>Chordata</taxon>
        <taxon>Tunicata</taxon>
        <taxon>Appendicularia</taxon>
        <taxon>Copelata</taxon>
        <taxon>Oikopleuridae</taxon>
        <taxon>Oikopleura</taxon>
    </lineage>
</organism>
<feature type="compositionally biased region" description="Basic and acidic residues" evidence="10">
    <location>
        <begin position="302"/>
        <end position="316"/>
    </location>
</feature>
<gene>
    <name evidence="12" type="ORF">GSOID_T00001057001</name>
</gene>
<dbReference type="GO" id="GO:0006513">
    <property type="term" value="P:protein monoubiquitination"/>
    <property type="evidence" value="ECO:0007669"/>
    <property type="project" value="TreeGrafter"/>
</dbReference>
<name>E4X3U7_OIKDI</name>
<protein>
    <recommendedName>
        <fullName evidence="2">RING-type E3 ubiquitin transferase</fullName>
        <ecNumber evidence="2">2.3.2.27</ecNumber>
    </recommendedName>
</protein>
<feature type="compositionally biased region" description="Polar residues" evidence="10">
    <location>
        <begin position="496"/>
        <end position="518"/>
    </location>
</feature>
<feature type="compositionally biased region" description="Basic and acidic residues" evidence="10">
    <location>
        <begin position="525"/>
        <end position="535"/>
    </location>
</feature>
<dbReference type="PROSITE" id="PS50089">
    <property type="entry name" value="ZF_RING_2"/>
    <property type="match status" value="1"/>
</dbReference>
<evidence type="ECO:0000256" key="5">
    <source>
        <dbReference type="ARBA" id="ARBA00022771"/>
    </source>
</evidence>
<accession>E4X3U7</accession>
<keyword evidence="7" id="KW-0805">Transcription regulation</keyword>
<dbReference type="GO" id="GO:0008270">
    <property type="term" value="F:zinc ion binding"/>
    <property type="evidence" value="ECO:0007669"/>
    <property type="project" value="UniProtKB-KW"/>
</dbReference>
<dbReference type="SUPFAM" id="SSF57850">
    <property type="entry name" value="RING/U-box"/>
    <property type="match status" value="1"/>
</dbReference>
<feature type="region of interest" description="Disordered" evidence="10">
    <location>
        <begin position="252"/>
        <end position="317"/>
    </location>
</feature>
<keyword evidence="6" id="KW-0862">Zinc</keyword>
<reference evidence="12" key="1">
    <citation type="journal article" date="2010" name="Science">
        <title>Plasticity of animal genome architecture unmasked by rapid evolution of a pelagic tunicate.</title>
        <authorList>
            <person name="Denoeud F."/>
            <person name="Henriet S."/>
            <person name="Mungpakdee S."/>
            <person name="Aury J.M."/>
            <person name="Da Silva C."/>
            <person name="Brinkmann H."/>
            <person name="Mikhaleva J."/>
            <person name="Olsen L.C."/>
            <person name="Jubin C."/>
            <person name="Canestro C."/>
            <person name="Bouquet J.M."/>
            <person name="Danks G."/>
            <person name="Poulain J."/>
            <person name="Campsteijn C."/>
            <person name="Adamski M."/>
            <person name="Cross I."/>
            <person name="Yadetie F."/>
            <person name="Muffato M."/>
            <person name="Louis A."/>
            <person name="Butcher S."/>
            <person name="Tsagkogeorga G."/>
            <person name="Konrad A."/>
            <person name="Singh S."/>
            <person name="Jensen M.F."/>
            <person name="Cong E.H."/>
            <person name="Eikeseth-Otteraa H."/>
            <person name="Noel B."/>
            <person name="Anthouard V."/>
            <person name="Porcel B.M."/>
            <person name="Kachouri-Lafond R."/>
            <person name="Nishino A."/>
            <person name="Ugolini M."/>
            <person name="Chourrout P."/>
            <person name="Nishida H."/>
            <person name="Aasland R."/>
            <person name="Huzurbazar S."/>
            <person name="Westhof E."/>
            <person name="Delsuc F."/>
            <person name="Lehrach H."/>
            <person name="Reinhardt R."/>
            <person name="Weissenbach J."/>
            <person name="Roy S.W."/>
            <person name="Artiguenave F."/>
            <person name="Postlethwait J.H."/>
            <person name="Manak J.R."/>
            <person name="Thompson E.M."/>
            <person name="Jaillon O."/>
            <person name="Du Pasquier L."/>
            <person name="Boudinot P."/>
            <person name="Liberles D.A."/>
            <person name="Volff J.N."/>
            <person name="Philippe H."/>
            <person name="Lenhard B."/>
            <person name="Roest Crollius H."/>
            <person name="Wincker P."/>
            <person name="Chourrout D."/>
        </authorList>
    </citation>
    <scope>NUCLEOTIDE SEQUENCE [LARGE SCALE GENOMIC DNA]</scope>
</reference>
<dbReference type="EC" id="2.3.2.27" evidence="2"/>
<keyword evidence="13" id="KW-1185">Reference proteome</keyword>
<evidence type="ECO:0000256" key="2">
    <source>
        <dbReference type="ARBA" id="ARBA00012483"/>
    </source>
</evidence>
<evidence type="ECO:0000313" key="13">
    <source>
        <dbReference type="Proteomes" id="UP000001307"/>
    </source>
</evidence>
<dbReference type="InterPro" id="IPR058745">
    <property type="entry name" value="PWI_Topors"/>
</dbReference>